<dbReference type="EMBL" id="CDMZ01003286">
    <property type="protein sequence ID" value="CEM45801.1"/>
    <property type="molecule type" value="Genomic_DNA"/>
</dbReference>
<evidence type="ECO:0000313" key="1">
    <source>
        <dbReference type="EMBL" id="CEM45801.1"/>
    </source>
</evidence>
<feature type="non-terminal residue" evidence="1">
    <location>
        <position position="81"/>
    </location>
</feature>
<proteinExistence type="predicted"/>
<dbReference type="AlphaFoldDB" id="A0A0G4HNP0"/>
<accession>A0A0G4HNP0</accession>
<name>A0A0G4HNP0_9ALVE</name>
<sequence length="81" mass="9215">MTTSWSKETEWFGTPLNCRVAVKELRRREAKRAIKRGAVCHLVRLETARRPAYDICMTEVVGLLQEMLVLCPTPSSTPPEV</sequence>
<protein>
    <submittedName>
        <fullName evidence="1">Uncharacterized protein</fullName>
    </submittedName>
</protein>
<gene>
    <name evidence="1" type="ORF">Cvel_29534</name>
</gene>
<organism evidence="1">
    <name type="scientific">Chromera velia CCMP2878</name>
    <dbReference type="NCBI Taxonomy" id="1169474"/>
    <lineage>
        <taxon>Eukaryota</taxon>
        <taxon>Sar</taxon>
        <taxon>Alveolata</taxon>
        <taxon>Colpodellida</taxon>
        <taxon>Chromeraceae</taxon>
        <taxon>Chromera</taxon>
    </lineage>
</organism>
<reference evidence="1" key="1">
    <citation type="submission" date="2014-11" db="EMBL/GenBank/DDBJ databases">
        <authorList>
            <person name="Otto D Thomas"/>
            <person name="Naeem Raeece"/>
        </authorList>
    </citation>
    <scope>NUCLEOTIDE SEQUENCE</scope>
</reference>